<organism evidence="1 2">
    <name type="scientific">Phytophthora fragariaefolia</name>
    <dbReference type="NCBI Taxonomy" id="1490495"/>
    <lineage>
        <taxon>Eukaryota</taxon>
        <taxon>Sar</taxon>
        <taxon>Stramenopiles</taxon>
        <taxon>Oomycota</taxon>
        <taxon>Peronosporomycetes</taxon>
        <taxon>Peronosporales</taxon>
        <taxon>Peronosporaceae</taxon>
        <taxon>Phytophthora</taxon>
    </lineage>
</organism>
<proteinExistence type="predicted"/>
<keyword evidence="2" id="KW-1185">Reference proteome</keyword>
<dbReference type="AlphaFoldDB" id="A0A9W7D9H7"/>
<protein>
    <submittedName>
        <fullName evidence="1">Unnamed protein product</fullName>
    </submittedName>
</protein>
<evidence type="ECO:0000313" key="2">
    <source>
        <dbReference type="Proteomes" id="UP001165121"/>
    </source>
</evidence>
<evidence type="ECO:0000313" key="1">
    <source>
        <dbReference type="EMBL" id="GMF59330.1"/>
    </source>
</evidence>
<gene>
    <name evidence="1" type="ORF">Pfra01_002562000</name>
</gene>
<accession>A0A9W7D9H7</accession>
<name>A0A9W7D9H7_9STRA</name>
<sequence>MIAVQQSEGHTGILPVYRSWSRRLLDNIPRLREHPCAGVVGDLHVVEIVGHSVDVFIIDALGPIEA</sequence>
<dbReference type="EMBL" id="BSXT01004972">
    <property type="protein sequence ID" value="GMF59330.1"/>
    <property type="molecule type" value="Genomic_DNA"/>
</dbReference>
<reference evidence="1" key="1">
    <citation type="submission" date="2023-04" db="EMBL/GenBank/DDBJ databases">
        <title>Phytophthora fragariaefolia NBRC 109709.</title>
        <authorList>
            <person name="Ichikawa N."/>
            <person name="Sato H."/>
            <person name="Tonouchi N."/>
        </authorList>
    </citation>
    <scope>NUCLEOTIDE SEQUENCE</scope>
    <source>
        <strain evidence="1">NBRC 109709</strain>
    </source>
</reference>
<dbReference type="Proteomes" id="UP001165121">
    <property type="component" value="Unassembled WGS sequence"/>
</dbReference>
<comment type="caution">
    <text evidence="1">The sequence shown here is derived from an EMBL/GenBank/DDBJ whole genome shotgun (WGS) entry which is preliminary data.</text>
</comment>